<dbReference type="AlphaFoldDB" id="A0AAI8HRF4"/>
<evidence type="ECO:0000256" key="4">
    <source>
        <dbReference type="ARBA" id="ARBA00023004"/>
    </source>
</evidence>
<evidence type="ECO:0000313" key="7">
    <source>
        <dbReference type="EMBL" id="AUJ78800.1"/>
    </source>
</evidence>
<evidence type="ECO:0000256" key="5">
    <source>
        <dbReference type="ARBA" id="ARBA00023014"/>
    </source>
</evidence>
<keyword evidence="8" id="KW-1185">Reference proteome</keyword>
<keyword evidence="4" id="KW-0408">Iron</keyword>
<dbReference type="GO" id="GO:0043546">
    <property type="term" value="F:molybdopterin cofactor binding"/>
    <property type="evidence" value="ECO:0007669"/>
    <property type="project" value="InterPro"/>
</dbReference>
<organism evidence="7 8">
    <name type="scientific">Bacillus siamensis</name>
    <dbReference type="NCBI Taxonomy" id="659243"/>
    <lineage>
        <taxon>Bacteria</taxon>
        <taxon>Bacillati</taxon>
        <taxon>Bacillota</taxon>
        <taxon>Bacilli</taxon>
        <taxon>Bacillales</taxon>
        <taxon>Bacillaceae</taxon>
        <taxon>Bacillus</taxon>
        <taxon>Bacillus amyloliquefaciens group</taxon>
    </lineage>
</organism>
<dbReference type="GO" id="GO:0016491">
    <property type="term" value="F:oxidoreductase activity"/>
    <property type="evidence" value="ECO:0007669"/>
    <property type="project" value="InterPro"/>
</dbReference>
<dbReference type="PANTHER" id="PTHR43742">
    <property type="entry name" value="TRIMETHYLAMINE-N-OXIDE REDUCTASE"/>
    <property type="match status" value="1"/>
</dbReference>
<dbReference type="InterPro" id="IPR037949">
    <property type="entry name" value="MopB_CT_Acetylene-hydratase"/>
</dbReference>
<dbReference type="InterPro" id="IPR006963">
    <property type="entry name" value="Mopterin_OxRdtase_4Fe-4S_dom"/>
</dbReference>
<comment type="cofactor">
    <cofactor evidence="1">
        <name>Mo-bis(molybdopterin guanine dinucleotide)</name>
        <dbReference type="ChEBI" id="CHEBI:60539"/>
    </cofactor>
</comment>
<sequence>MMNTSEKRRSGFCSQCVSKCGVISITENDRLKKVIPDKSHPNGGICPKGASAPQIINHPDRILFPLKRTNPKGEEPKWKRIKWEEAIQTITDKLKQISSETGAESVSYTFPTVGASGSFNWGPYLHRLMNLYGTPNYISHTNVCQWARDEGSKYTYGVGLPQPDFEHANLILIWGHNPADTNLQTWKRLMGAKKRGSKLVVIDPRRTTTAAAADLWIAPNHGTDSALILGCIRFLIENHSFDHKFLLNWTNAPFLVDKQTGKFLRPENHHPYEFLALDKNEKPYKIDTREDPQTWSENILLTGEYTNESVSSETVFSQLMKRVSSFTIEKVEKITGVPYEKLVELGELLSDGDPISYYSWNGLEQHVNSSSTNRALCILYSLTGYFDKQGGNIILPSLPVNPIKDQNLIPRSQQQKRLGREKRPLGAPKISATGYDFADAVLNETPYPMRALLSFGSNMVTQNPESGNMMEALKKLEYHVHVDMFHNPMTRFADIVLPAAHAWESPSLLAGFDGSLQTAQHIQYNPAMSKASGETRPDLQIIMDLALEMGYEEEFWNGDIEAAFNYYLEPLNLTLDQLRSQPAGISIPLQVNYCKYSEKKNGGVSGFSTPTRKLEIYSEFLLQHGYDPLPQFEKPLTVPYYQDKSYNFPLVLSSNKLKSFCHSQHRNIAKLRKMHPDPFIEIHPQTAHMYKLNDGDWIQLVSPHGRMKAVTRMTQSIPVGTVYTQSGWWDKCDELELLGFDPFSAEGANVNQLIGIEQLDPMSGSEPLKSYRCQIYKMS</sequence>
<dbReference type="Pfam" id="PF04879">
    <property type="entry name" value="Molybdop_Fe4S4"/>
    <property type="match status" value="1"/>
</dbReference>
<dbReference type="InterPro" id="IPR009010">
    <property type="entry name" value="Asp_de-COase-like_dom_sf"/>
</dbReference>
<dbReference type="Gene3D" id="2.40.40.20">
    <property type="match status" value="1"/>
</dbReference>
<dbReference type="SUPFAM" id="SSF50692">
    <property type="entry name" value="ADC-like"/>
    <property type="match status" value="1"/>
</dbReference>
<evidence type="ECO:0000256" key="1">
    <source>
        <dbReference type="ARBA" id="ARBA00001942"/>
    </source>
</evidence>
<dbReference type="SMART" id="SM00926">
    <property type="entry name" value="Molybdop_Fe4S4"/>
    <property type="match status" value="1"/>
</dbReference>
<dbReference type="GO" id="GO:0018818">
    <property type="term" value="F:acetylene hydratase activity"/>
    <property type="evidence" value="ECO:0007669"/>
    <property type="project" value="InterPro"/>
</dbReference>
<dbReference type="PANTHER" id="PTHR43742:SF6">
    <property type="entry name" value="OXIDOREDUCTASE YYAE-RELATED"/>
    <property type="match status" value="1"/>
</dbReference>
<gene>
    <name evidence="7" type="ORF">CWD84_19310</name>
</gene>
<feature type="domain" description="4Fe-4S Mo/W bis-MGD-type" evidence="6">
    <location>
        <begin position="6"/>
        <end position="58"/>
    </location>
</feature>
<proteinExistence type="inferred from homology"/>
<evidence type="ECO:0000256" key="2">
    <source>
        <dbReference type="ARBA" id="ARBA00010312"/>
    </source>
</evidence>
<keyword evidence="5" id="KW-0411">Iron-sulfur</keyword>
<dbReference type="Gene3D" id="3.40.228.10">
    <property type="entry name" value="Dimethylsulfoxide Reductase, domain 2"/>
    <property type="match status" value="2"/>
</dbReference>
<name>A0AAI8HRF4_9BACI</name>
<accession>A0AAI8HRF4</accession>
<dbReference type="Pfam" id="PF00384">
    <property type="entry name" value="Molybdopterin"/>
    <property type="match status" value="1"/>
</dbReference>
<protein>
    <recommendedName>
        <fullName evidence="6">4Fe-4S Mo/W bis-MGD-type domain-containing protein</fullName>
    </recommendedName>
</protein>
<dbReference type="GO" id="GO:0046872">
    <property type="term" value="F:metal ion binding"/>
    <property type="evidence" value="ECO:0007669"/>
    <property type="project" value="UniProtKB-KW"/>
</dbReference>
<dbReference type="GO" id="GO:0051536">
    <property type="term" value="F:iron-sulfur cluster binding"/>
    <property type="evidence" value="ECO:0007669"/>
    <property type="project" value="UniProtKB-KW"/>
</dbReference>
<evidence type="ECO:0000259" key="6">
    <source>
        <dbReference type="SMART" id="SM00926"/>
    </source>
</evidence>
<dbReference type="InterPro" id="IPR006656">
    <property type="entry name" value="Mopterin_OxRdtase"/>
</dbReference>
<dbReference type="Gene3D" id="3.40.50.740">
    <property type="match status" value="2"/>
</dbReference>
<evidence type="ECO:0000256" key="3">
    <source>
        <dbReference type="ARBA" id="ARBA00022723"/>
    </source>
</evidence>
<dbReference type="InterPro" id="IPR006657">
    <property type="entry name" value="MoPterin_dinucl-bd_dom"/>
</dbReference>
<evidence type="ECO:0000313" key="8">
    <source>
        <dbReference type="Proteomes" id="UP000234366"/>
    </source>
</evidence>
<dbReference type="Pfam" id="PF01568">
    <property type="entry name" value="Molydop_binding"/>
    <property type="match status" value="1"/>
</dbReference>
<comment type="similarity">
    <text evidence="2">Belongs to the prokaryotic molybdopterin-containing oxidoreductase family.</text>
</comment>
<dbReference type="KEGG" id="bsia:CWD84_19310"/>
<dbReference type="Gene3D" id="2.20.25.90">
    <property type="entry name" value="ADC-like domains"/>
    <property type="match status" value="1"/>
</dbReference>
<dbReference type="InterPro" id="IPR050612">
    <property type="entry name" value="Prok_Mopterin_Oxidored"/>
</dbReference>
<keyword evidence="3" id="KW-0479">Metal-binding</keyword>
<dbReference type="SUPFAM" id="SSF53706">
    <property type="entry name" value="Formate dehydrogenase/DMSO reductase, domains 1-3"/>
    <property type="match status" value="1"/>
</dbReference>
<dbReference type="Proteomes" id="UP000234366">
    <property type="component" value="Chromosome"/>
</dbReference>
<dbReference type="EMBL" id="CP025001">
    <property type="protein sequence ID" value="AUJ78800.1"/>
    <property type="molecule type" value="Genomic_DNA"/>
</dbReference>
<dbReference type="CDD" id="cd02781">
    <property type="entry name" value="MopB_CT_Acetylene-hydratase"/>
    <property type="match status" value="1"/>
</dbReference>
<reference evidence="7 8" key="1">
    <citation type="submission" date="2017-11" db="EMBL/GenBank/DDBJ databases">
        <title>Genome sequence and genome mining of multiple bioactive secondary metabolites from a deep sea-derived Bacillus siamensis SCSIO 05746.</title>
        <authorList>
            <person name="Pan H.-Q."/>
            <person name="Ju J.-H."/>
        </authorList>
    </citation>
    <scope>NUCLEOTIDE SEQUENCE [LARGE SCALE GENOMIC DNA]</scope>
    <source>
        <strain evidence="7 8">SCSIO 05746</strain>
    </source>
</reference>